<evidence type="ECO:0000313" key="3">
    <source>
        <dbReference type="Proteomes" id="UP001049176"/>
    </source>
</evidence>
<evidence type="ECO:0000256" key="1">
    <source>
        <dbReference type="SAM" id="MobiDB-lite"/>
    </source>
</evidence>
<accession>A0A9P8ADJ4</accession>
<keyword evidence="3" id="KW-1185">Reference proteome</keyword>
<feature type="compositionally biased region" description="Polar residues" evidence="1">
    <location>
        <begin position="1229"/>
        <end position="1262"/>
    </location>
</feature>
<feature type="region of interest" description="Disordered" evidence="1">
    <location>
        <begin position="26"/>
        <end position="271"/>
    </location>
</feature>
<dbReference type="KEGG" id="more:E1B28_004730"/>
<feature type="region of interest" description="Disordered" evidence="1">
    <location>
        <begin position="615"/>
        <end position="665"/>
    </location>
</feature>
<feature type="region of interest" description="Disordered" evidence="1">
    <location>
        <begin position="435"/>
        <end position="454"/>
    </location>
</feature>
<dbReference type="EMBL" id="CM032182">
    <property type="protein sequence ID" value="KAG7097380.1"/>
    <property type="molecule type" value="Genomic_DNA"/>
</dbReference>
<feature type="compositionally biased region" description="Basic residues" evidence="1">
    <location>
        <begin position="582"/>
        <end position="597"/>
    </location>
</feature>
<organism evidence="2 3">
    <name type="scientific">Marasmius oreades</name>
    <name type="common">fairy-ring Marasmius</name>
    <dbReference type="NCBI Taxonomy" id="181124"/>
    <lineage>
        <taxon>Eukaryota</taxon>
        <taxon>Fungi</taxon>
        <taxon>Dikarya</taxon>
        <taxon>Basidiomycota</taxon>
        <taxon>Agaricomycotina</taxon>
        <taxon>Agaricomycetes</taxon>
        <taxon>Agaricomycetidae</taxon>
        <taxon>Agaricales</taxon>
        <taxon>Marasmiineae</taxon>
        <taxon>Marasmiaceae</taxon>
        <taxon>Marasmius</taxon>
    </lineage>
</organism>
<feature type="region of interest" description="Disordered" evidence="1">
    <location>
        <begin position="1225"/>
        <end position="1268"/>
    </location>
</feature>
<feature type="region of interest" description="Disordered" evidence="1">
    <location>
        <begin position="578"/>
        <end position="602"/>
    </location>
</feature>
<reference evidence="2" key="1">
    <citation type="journal article" date="2021" name="Genome Biol. Evol.">
        <title>The assembled and annotated genome of the fairy-ring fungus Marasmius oreades.</title>
        <authorList>
            <person name="Hiltunen M."/>
            <person name="Ament-Velasquez S.L."/>
            <person name="Johannesson H."/>
        </authorList>
    </citation>
    <scope>NUCLEOTIDE SEQUENCE</scope>
    <source>
        <strain evidence="2">03SP1</strain>
    </source>
</reference>
<feature type="compositionally biased region" description="Polar residues" evidence="1">
    <location>
        <begin position="1057"/>
        <end position="1074"/>
    </location>
</feature>
<feature type="compositionally biased region" description="Polar residues" evidence="1">
    <location>
        <begin position="120"/>
        <end position="133"/>
    </location>
</feature>
<feature type="region of interest" description="Disordered" evidence="1">
    <location>
        <begin position="381"/>
        <end position="408"/>
    </location>
</feature>
<feature type="compositionally biased region" description="Polar residues" evidence="1">
    <location>
        <begin position="382"/>
        <end position="395"/>
    </location>
</feature>
<evidence type="ECO:0000313" key="2">
    <source>
        <dbReference type="EMBL" id="KAG7097380.1"/>
    </source>
</evidence>
<feature type="region of interest" description="Disordered" evidence="1">
    <location>
        <begin position="293"/>
        <end position="326"/>
    </location>
</feature>
<sequence>MTTLSQNDSPFSRFSRALGLSNKFNTISPRSKLQPSVKAKENSEDWYIPYNGPYEPPKPVIRREKERDSWGDPIDGEDDDPEDHVLADPELHNRYGQISSSPDWRVGGSGGAKRGRSKTQSEGSVFSGRTGSSGAVDPARVSIGAPRRSTVSGTQLPPAPPFPGLDLTGGVGDSPVPHLRGSSTSTPTRKSLVSLFTFNSSSKKKHSSTSMKLSPDPNRQAGMSINISKTDEQTDGRPSNPPVTDKRPDTIPPLPSDPKLDAEPLNASSATNDEEYYNSYYSTLLNMSSNYQHDFPNTGVSDPSDPNARQPTHIPESHSPTSDASSALHPYAYTFLSPSDIPQSAPPMQKSHFQPILAFHDSTRTAVPKTSSPRNLRHLALPTQNSLSHSASTPNLRGKPRPPFNQSRRNFKDRLLSAETWCDAVLFPRPRLKVKRDGASGDSTPSYSSGRMVSPPGTPVADYFGNRLEAGIASRVLAHSRSLVDLSTAPTTAGPTTIRQEIRPCLPLPTEPKVAQEKKPEVLNTAPARPPRPKSWALDDLMLPSPVPSLSRVLEEGQILEHQRKKWQTQAINSFQNERARALSRTRTKSQRGKKRSEKANPLEYLAARGLLGNQNPIHLHLPSPRPRTTSESDSRGAWTASHGHSNSLSKTISKSSKSHSRNDSLGKSAIKIAKSTVALCGGGTMITPIEEKSKDQTLMGVADGFDGAIRATGTRVIRLVDPAQTQTPFSPISPLDTSRLSPASASNFRVGIALSTPPPPEEAVDRESIRLPAHPYAQGGFNASVSSPVKPADNATTTEFPVHSPIYGSHPYALVSAAPSIDSYSGEGKIIPEVRPDSMVPPSEKMWAQWSSGVVREILPSELQYSPFVTAQNTLTGVENVNKAAFNRKMRNSSPIYDTAGIGEALAWAAHRQSRDSGLGTSEEQGSSNFVRNSQTILDHEGIGISAVAIGEKSSEQLYASPRRIPVQYDASRPAHMHHARMNSSSAPSPLSRVQPELATSSTLKVAAPTRNILTSSPGESSSSSSPPISPPALGNPDDLENYRDLFYRPRGLSVDGTTQPLNPRSPLHQPSNIPWDVRSQGTTRTGITSIVRQLSEELDGSHDEDLRHSISLSSRSSLSILRQEIPETASVEAVTRVKPVANEHDTDVPFYPSIQVPEDIETSTRASSPTSPIDDAALGVYRLGNVEPSSTPLAEASDPRLSYVGQMSYAHENIRDDEHEDVLGTSPVFSRNPATAHSSLQPPSVDPTRSSYMTSNSEGSRMSGLSDFPAPPAQLLTPAHMSLLSSYFDETLTASELAQVQAQGVHAKPGTRSRAGSVTALATLGRNGNGGHNTPADGQTLAGDHLNRERSLDDNNHVIDDLLEKLSPV</sequence>
<feature type="region of interest" description="Disordered" evidence="1">
    <location>
        <begin position="976"/>
        <end position="1083"/>
    </location>
</feature>
<dbReference type="Proteomes" id="UP001049176">
    <property type="component" value="Chromosome 2"/>
</dbReference>
<feature type="compositionally biased region" description="Basic and acidic residues" evidence="1">
    <location>
        <begin position="61"/>
        <end position="70"/>
    </location>
</feature>
<gene>
    <name evidence="2" type="ORF">E1B28_004730</name>
</gene>
<proteinExistence type="predicted"/>
<protein>
    <submittedName>
        <fullName evidence="2">Uncharacterized protein</fullName>
    </submittedName>
</protein>
<name>A0A9P8ADJ4_9AGAR</name>
<feature type="compositionally biased region" description="Polar residues" evidence="1">
    <location>
        <begin position="441"/>
        <end position="451"/>
    </location>
</feature>
<dbReference type="GeneID" id="66073806"/>
<dbReference type="OrthoDB" id="3228777at2759"/>
<feature type="compositionally biased region" description="Low complexity" evidence="1">
    <location>
        <begin position="646"/>
        <end position="656"/>
    </location>
</feature>
<feature type="compositionally biased region" description="Basic and acidic residues" evidence="1">
    <location>
        <begin position="83"/>
        <end position="93"/>
    </location>
</feature>
<feature type="compositionally biased region" description="Polar residues" evidence="1">
    <location>
        <begin position="181"/>
        <end position="199"/>
    </location>
</feature>
<comment type="caution">
    <text evidence="2">The sequence shown here is derived from an EMBL/GenBank/DDBJ whole genome shotgun (WGS) entry which is preliminary data.</text>
</comment>
<dbReference type="RefSeq" id="XP_043013850.1">
    <property type="nucleotide sequence ID" value="XM_043149246.1"/>
</dbReference>
<feature type="compositionally biased region" description="Low complexity" evidence="1">
    <location>
        <begin position="1017"/>
        <end position="1028"/>
    </location>
</feature>